<evidence type="ECO:0000313" key="3">
    <source>
        <dbReference type="Proteomes" id="UP000188937"/>
    </source>
</evidence>
<evidence type="ECO:0000313" key="2">
    <source>
        <dbReference type="EMBL" id="AQS85280.1"/>
    </source>
</evidence>
<dbReference type="AlphaFoldDB" id="A0A1U9KHL2"/>
<feature type="compositionally biased region" description="Polar residues" evidence="1">
    <location>
        <begin position="1"/>
        <end position="10"/>
    </location>
</feature>
<proteinExistence type="predicted"/>
<accession>A0A1U9KHL2</accession>
<feature type="region of interest" description="Disordered" evidence="1">
    <location>
        <begin position="69"/>
        <end position="91"/>
    </location>
</feature>
<reference evidence="2 3" key="1">
    <citation type="submission" date="2016-03" db="EMBL/GenBank/DDBJ databases">
        <title>Acetic acid bacteria sequencing.</title>
        <authorList>
            <person name="Brandt J."/>
            <person name="Jakob F."/>
            <person name="Vogel R.F."/>
        </authorList>
    </citation>
    <scope>NUCLEOTIDE SEQUENCE [LARGE SCALE GENOMIC DNA]</scope>
    <source>
        <strain evidence="2 3">TMW2.1153</strain>
    </source>
</reference>
<dbReference type="EMBL" id="CP014692">
    <property type="protein sequence ID" value="AQS85280.1"/>
    <property type="molecule type" value="Genomic_DNA"/>
</dbReference>
<dbReference type="Proteomes" id="UP000188937">
    <property type="component" value="Chromosome"/>
</dbReference>
<evidence type="ECO:0000256" key="1">
    <source>
        <dbReference type="SAM" id="MobiDB-lite"/>
    </source>
</evidence>
<gene>
    <name evidence="2" type="ORF">A0U92_11335</name>
</gene>
<sequence>MSLSGSTPYQAATRPAYPHNRRSERKAVSNPSIENKEQAYPETRFAGAFPPEAFRESFSKKNHSFFTDGFMERRGGSTIGQEDVLTTATRP</sequence>
<dbReference type="KEGG" id="aace:A0U92_11335"/>
<name>A0A1U9KHL2_ACEAC</name>
<keyword evidence="3" id="KW-1185">Reference proteome</keyword>
<organism evidence="2 3">
    <name type="scientific">Acetobacter aceti</name>
    <dbReference type="NCBI Taxonomy" id="435"/>
    <lineage>
        <taxon>Bacteria</taxon>
        <taxon>Pseudomonadati</taxon>
        <taxon>Pseudomonadota</taxon>
        <taxon>Alphaproteobacteria</taxon>
        <taxon>Acetobacterales</taxon>
        <taxon>Acetobacteraceae</taxon>
        <taxon>Acetobacter</taxon>
        <taxon>Acetobacter subgen. Acetobacter</taxon>
    </lineage>
</organism>
<feature type="region of interest" description="Disordered" evidence="1">
    <location>
        <begin position="1"/>
        <end position="44"/>
    </location>
</feature>
<protein>
    <submittedName>
        <fullName evidence="2">Uncharacterized protein</fullName>
    </submittedName>
</protein>